<dbReference type="GO" id="GO:0003735">
    <property type="term" value="F:structural constituent of ribosome"/>
    <property type="evidence" value="ECO:0007669"/>
    <property type="project" value="InterPro"/>
</dbReference>
<accession>A0A2T9YUV9</accession>
<dbReference type="SUPFAM" id="SSF52313">
    <property type="entry name" value="Ribosomal protein S2"/>
    <property type="match status" value="1"/>
</dbReference>
<keyword evidence="2" id="KW-0689">Ribosomal protein</keyword>
<dbReference type="AlphaFoldDB" id="A0A2T9YUV9"/>
<evidence type="ECO:0000313" key="5">
    <source>
        <dbReference type="Proteomes" id="UP000245383"/>
    </source>
</evidence>
<dbReference type="HAMAP" id="MF_00291_B">
    <property type="entry name" value="Ribosomal_uS2_B"/>
    <property type="match status" value="1"/>
</dbReference>
<dbReference type="Gene3D" id="3.40.50.10490">
    <property type="entry name" value="Glucose-6-phosphate isomerase like protein, domain 1"/>
    <property type="match status" value="1"/>
</dbReference>
<comment type="similarity">
    <text evidence="1">Belongs to the universal ribosomal protein uS2 family.</text>
</comment>
<dbReference type="NCBIfam" id="TIGR01011">
    <property type="entry name" value="rpsB_bact"/>
    <property type="match status" value="1"/>
</dbReference>
<evidence type="ECO:0000256" key="3">
    <source>
        <dbReference type="ARBA" id="ARBA00023274"/>
    </source>
</evidence>
<dbReference type="InterPro" id="IPR018130">
    <property type="entry name" value="Ribosomal_uS2_CS"/>
</dbReference>
<sequence length="374" mass="41747">MRQVAPISKLLRAYTTSINGPNPTTNSSQEPLLAAQAPASQPDLKQQLEATNKVPTLLTMDQRRKISQHLDSLLPKYDDIGKPPPQLRQRQNLHSDSINHIEYDELKIADLLAANVHLGHSEKLWNRVNLQTTFGTRNGINIINLEHTLTAMRRSAKFVRQVAYYGGMILFVGTSPLSRKIAIDSAYNCEQYYVVDKWCPGTLTNISHRLDKSSYYIKHVLDVPEASNLIDAAKKQAELKAKTATNSRFGFRNNNSRRESRYNSFEKKSAEASNSKASQLYMPDVIIALNPLSLKNMLAEAVRTYIPTIGIIDTNFDPRNVTYSIPGNDDSVTSVNIIASYLSSAALAGKIARKNKLLELSSKQPTDTVNFDTV</sequence>
<comment type="caution">
    <text evidence="4">The sequence shown here is derived from an EMBL/GenBank/DDBJ whole genome shotgun (WGS) entry which is preliminary data.</text>
</comment>
<dbReference type="PRINTS" id="PR00395">
    <property type="entry name" value="RIBOSOMALS2"/>
</dbReference>
<proteinExistence type="inferred from homology"/>
<keyword evidence="3" id="KW-0687">Ribonucleoprotein</keyword>
<dbReference type="Proteomes" id="UP000245383">
    <property type="component" value="Unassembled WGS sequence"/>
</dbReference>
<dbReference type="Pfam" id="PF00318">
    <property type="entry name" value="Ribosomal_S2"/>
    <property type="match status" value="1"/>
</dbReference>
<dbReference type="InterPro" id="IPR001865">
    <property type="entry name" value="Ribosomal_uS2"/>
</dbReference>
<dbReference type="GO" id="GO:0005763">
    <property type="term" value="C:mitochondrial small ribosomal subunit"/>
    <property type="evidence" value="ECO:0007669"/>
    <property type="project" value="TreeGrafter"/>
</dbReference>
<dbReference type="STRING" id="133385.A0A2T9YUV9"/>
<evidence type="ECO:0000313" key="4">
    <source>
        <dbReference type="EMBL" id="PVU96076.1"/>
    </source>
</evidence>
<dbReference type="CDD" id="cd01425">
    <property type="entry name" value="RPS2"/>
    <property type="match status" value="1"/>
</dbReference>
<dbReference type="InterPro" id="IPR023591">
    <property type="entry name" value="Ribosomal_uS2_flav_dom_sf"/>
</dbReference>
<keyword evidence="5" id="KW-1185">Reference proteome</keyword>
<evidence type="ECO:0000256" key="2">
    <source>
        <dbReference type="ARBA" id="ARBA00022980"/>
    </source>
</evidence>
<protein>
    <recommendedName>
        <fullName evidence="6">Ribosomal protein S2</fullName>
    </recommendedName>
</protein>
<evidence type="ECO:0008006" key="6">
    <source>
        <dbReference type="Google" id="ProtNLM"/>
    </source>
</evidence>
<dbReference type="EMBL" id="MBFR01000041">
    <property type="protein sequence ID" value="PVU96076.1"/>
    <property type="molecule type" value="Genomic_DNA"/>
</dbReference>
<dbReference type="PROSITE" id="PS00962">
    <property type="entry name" value="RIBOSOMAL_S2_1"/>
    <property type="match status" value="1"/>
</dbReference>
<dbReference type="PANTHER" id="PTHR12534:SF0">
    <property type="entry name" value="SMALL RIBOSOMAL SUBUNIT PROTEIN US2M"/>
    <property type="match status" value="1"/>
</dbReference>
<gene>
    <name evidence="4" type="ORF">BB561_001410</name>
</gene>
<reference evidence="4 5" key="1">
    <citation type="journal article" date="2018" name="MBio">
        <title>Comparative Genomics Reveals the Core Gene Toolbox for the Fungus-Insect Symbiosis.</title>
        <authorList>
            <person name="Wang Y."/>
            <person name="Stata M."/>
            <person name="Wang W."/>
            <person name="Stajich J.E."/>
            <person name="White M.M."/>
            <person name="Moncalvo J.M."/>
        </authorList>
    </citation>
    <scope>NUCLEOTIDE SEQUENCE [LARGE SCALE GENOMIC DNA]</scope>
    <source>
        <strain evidence="4 5">SWE-8-4</strain>
    </source>
</reference>
<dbReference type="GO" id="GO:0006412">
    <property type="term" value="P:translation"/>
    <property type="evidence" value="ECO:0007669"/>
    <property type="project" value="InterPro"/>
</dbReference>
<organism evidence="4 5">
    <name type="scientific">Smittium simulii</name>
    <dbReference type="NCBI Taxonomy" id="133385"/>
    <lineage>
        <taxon>Eukaryota</taxon>
        <taxon>Fungi</taxon>
        <taxon>Fungi incertae sedis</taxon>
        <taxon>Zoopagomycota</taxon>
        <taxon>Kickxellomycotina</taxon>
        <taxon>Harpellomycetes</taxon>
        <taxon>Harpellales</taxon>
        <taxon>Legeriomycetaceae</taxon>
        <taxon>Smittium</taxon>
    </lineage>
</organism>
<dbReference type="PANTHER" id="PTHR12534">
    <property type="entry name" value="30S RIBOSOMAL PROTEIN S2 PROKARYOTIC AND ORGANELLAR"/>
    <property type="match status" value="1"/>
</dbReference>
<evidence type="ECO:0000256" key="1">
    <source>
        <dbReference type="ARBA" id="ARBA00006242"/>
    </source>
</evidence>
<dbReference type="OrthoDB" id="2320368at2759"/>
<dbReference type="InterPro" id="IPR005706">
    <property type="entry name" value="Ribosomal_uS2_bac/mit/plastid"/>
</dbReference>
<name>A0A2T9YUV9_9FUNG</name>